<dbReference type="SUPFAM" id="SSF48452">
    <property type="entry name" value="TPR-like"/>
    <property type="match status" value="2"/>
</dbReference>
<keyword evidence="7" id="KW-1185">Reference proteome</keyword>
<dbReference type="AlphaFoldDB" id="A0A5C4V485"/>
<evidence type="ECO:0000256" key="5">
    <source>
        <dbReference type="ARBA" id="ARBA00038253"/>
    </source>
</evidence>
<comment type="similarity">
    <text evidence="5">Belongs to the Rap family.</text>
</comment>
<protein>
    <recommendedName>
        <fullName evidence="8">Tetratricopeptide repeat protein</fullName>
    </recommendedName>
</protein>
<evidence type="ECO:0000256" key="3">
    <source>
        <dbReference type="ARBA" id="ARBA00022737"/>
    </source>
</evidence>
<keyword evidence="4" id="KW-0802">TPR repeat</keyword>
<evidence type="ECO:0000313" key="7">
    <source>
        <dbReference type="Proteomes" id="UP000311713"/>
    </source>
</evidence>
<dbReference type="InterPro" id="IPR051476">
    <property type="entry name" value="Bac_ResReg_Asp_Phosphatase"/>
</dbReference>
<keyword evidence="3" id="KW-0677">Repeat</keyword>
<evidence type="ECO:0000256" key="2">
    <source>
        <dbReference type="ARBA" id="ARBA00022490"/>
    </source>
</evidence>
<dbReference type="PANTHER" id="PTHR46630:SF1">
    <property type="entry name" value="TETRATRICOPEPTIDE REPEAT PROTEIN 29"/>
    <property type="match status" value="1"/>
</dbReference>
<dbReference type="RefSeq" id="WP_139644103.1">
    <property type="nucleotide sequence ID" value="NZ_BAAAZS010000058.1"/>
</dbReference>
<evidence type="ECO:0000313" key="6">
    <source>
        <dbReference type="EMBL" id="TNM30627.1"/>
    </source>
</evidence>
<reference evidence="6 7" key="1">
    <citation type="submission" date="2019-06" db="EMBL/GenBank/DDBJ databases">
        <title>Draft genome of Streptomyces sedi sp. JCM16909.</title>
        <authorList>
            <person name="Klykleung N."/>
            <person name="Tanasupawat S."/>
            <person name="Kudo T."/>
            <person name="Yuki M."/>
            <person name="Ohkuma M."/>
        </authorList>
    </citation>
    <scope>NUCLEOTIDE SEQUENCE [LARGE SCALE GENOMIC DNA]</scope>
    <source>
        <strain evidence="6 7">JCM 16909</strain>
    </source>
</reference>
<dbReference type="OrthoDB" id="3907951at2"/>
<evidence type="ECO:0000256" key="4">
    <source>
        <dbReference type="ARBA" id="ARBA00022803"/>
    </source>
</evidence>
<keyword evidence="2" id="KW-0963">Cytoplasm</keyword>
<dbReference type="SUPFAM" id="SSF81901">
    <property type="entry name" value="HCP-like"/>
    <property type="match status" value="1"/>
</dbReference>
<dbReference type="Gene3D" id="1.25.40.10">
    <property type="entry name" value="Tetratricopeptide repeat domain"/>
    <property type="match status" value="3"/>
</dbReference>
<dbReference type="GO" id="GO:0005737">
    <property type="term" value="C:cytoplasm"/>
    <property type="evidence" value="ECO:0007669"/>
    <property type="project" value="UniProtKB-SubCell"/>
</dbReference>
<dbReference type="PANTHER" id="PTHR46630">
    <property type="entry name" value="TETRATRICOPEPTIDE REPEAT PROTEIN 29"/>
    <property type="match status" value="1"/>
</dbReference>
<comment type="subcellular location">
    <subcellularLocation>
        <location evidence="1">Cytoplasm</location>
    </subcellularLocation>
</comment>
<organism evidence="6 7">
    <name type="scientific">Streptomyces sedi</name>
    <dbReference type="NCBI Taxonomy" id="555059"/>
    <lineage>
        <taxon>Bacteria</taxon>
        <taxon>Bacillati</taxon>
        <taxon>Actinomycetota</taxon>
        <taxon>Actinomycetes</taxon>
        <taxon>Kitasatosporales</taxon>
        <taxon>Streptomycetaceae</taxon>
        <taxon>Streptomyces</taxon>
    </lineage>
</organism>
<sequence>MSVNNLFGVRVLSIDRERCRVRLRVLVTRYEDLLDEDGDALLPDDPSFFFRVLVEAADDTIGFRYGPLTDLVTHGEYFDADWIDRHTHRFVTAVERVAAHNLEVDPEEFEEYSGECEDGAWPDEELLVQGDFDIRVTDPRWLEPLRVGDCWDTGNFASDAVPSTGEDIEPWYARQAERGSAHGHFLLGWLREERGDTAGAAERYAQAADLADPATEGKALLALGDLRAREGAYEAACASYERAEHSAPHPHYGDRYRSRAAVRRGVLLRGLGRETEADAEFGWALATEFAQRDEGLAAEIRRSTGTESPAAHAHRLAGDGDLTGARALLEEHYGEPARALAGPLLAENFPEAEALLLAITEDRDLDAAATLLVALSLAWADEWRRRRAVTATLRLAMLTGRPAEGYRAAVAGTGGPATLGARRVGRKLLELLEQDGSASAVLVMATAAECWDPSAAARGFLTVGTRSRERGDLAEAVEWLERAASADTADEETRALSSLGLGLALRDLGEPERAAEALRQAVDRCGAQHRLGRQAVAATGALAVLAHARGDRTEAFADWGRAVVRLSRWEGGSGTARALHTLLRVLKEHGAPEEAVHALNAALEAEGMSFARRVEASSKPHFQAVFRYGEFLHDGDESELGLTLLRTAAEGTGQWAARAALALATQAEREGDQDAAREWRRRAKNSGDSGMALTAVLQLGAAAKEERDLPALLEHFGRTAASDHEQAPLFAAHIGELCYWLGRRDEAVDWYRRTLAASEDAELVGEAGYRVGEILVERGEREAALPLLRRAERSGFEPFAGQARELLGR</sequence>
<dbReference type="EMBL" id="VDGT01000007">
    <property type="protein sequence ID" value="TNM30627.1"/>
    <property type="molecule type" value="Genomic_DNA"/>
</dbReference>
<dbReference type="InterPro" id="IPR019734">
    <property type="entry name" value="TPR_rpt"/>
</dbReference>
<evidence type="ECO:0000256" key="1">
    <source>
        <dbReference type="ARBA" id="ARBA00004496"/>
    </source>
</evidence>
<evidence type="ECO:0008006" key="8">
    <source>
        <dbReference type="Google" id="ProtNLM"/>
    </source>
</evidence>
<dbReference type="SMART" id="SM00028">
    <property type="entry name" value="TPR"/>
    <property type="match status" value="6"/>
</dbReference>
<gene>
    <name evidence="6" type="ORF">FH715_11535</name>
</gene>
<comment type="caution">
    <text evidence="6">The sequence shown here is derived from an EMBL/GenBank/DDBJ whole genome shotgun (WGS) entry which is preliminary data.</text>
</comment>
<dbReference type="InterPro" id="IPR011990">
    <property type="entry name" value="TPR-like_helical_dom_sf"/>
</dbReference>
<accession>A0A5C4V485</accession>
<dbReference type="Proteomes" id="UP000311713">
    <property type="component" value="Unassembled WGS sequence"/>
</dbReference>
<name>A0A5C4V485_9ACTN</name>
<proteinExistence type="inferred from homology"/>